<comment type="caution">
    <text evidence="2">The sequence shown here is derived from an EMBL/GenBank/DDBJ whole genome shotgun (WGS) entry which is preliminary data.</text>
</comment>
<dbReference type="EMBL" id="CAMAPF010001043">
    <property type="protein sequence ID" value="CAH9142567.1"/>
    <property type="molecule type" value="Genomic_DNA"/>
</dbReference>
<protein>
    <submittedName>
        <fullName evidence="2">Uncharacterized protein</fullName>
    </submittedName>
</protein>
<dbReference type="AlphaFoldDB" id="A0AAV0G3Z0"/>
<keyword evidence="1" id="KW-1133">Transmembrane helix</keyword>
<keyword evidence="1" id="KW-0812">Transmembrane</keyword>
<organism evidence="2 3">
    <name type="scientific">Cuscuta epithymum</name>
    <dbReference type="NCBI Taxonomy" id="186058"/>
    <lineage>
        <taxon>Eukaryota</taxon>
        <taxon>Viridiplantae</taxon>
        <taxon>Streptophyta</taxon>
        <taxon>Embryophyta</taxon>
        <taxon>Tracheophyta</taxon>
        <taxon>Spermatophyta</taxon>
        <taxon>Magnoliopsida</taxon>
        <taxon>eudicotyledons</taxon>
        <taxon>Gunneridae</taxon>
        <taxon>Pentapetalae</taxon>
        <taxon>asterids</taxon>
        <taxon>lamiids</taxon>
        <taxon>Solanales</taxon>
        <taxon>Convolvulaceae</taxon>
        <taxon>Cuscuteae</taxon>
        <taxon>Cuscuta</taxon>
        <taxon>Cuscuta subgen. Cuscuta</taxon>
    </lineage>
</organism>
<evidence type="ECO:0000256" key="1">
    <source>
        <dbReference type="SAM" id="Phobius"/>
    </source>
</evidence>
<evidence type="ECO:0000313" key="3">
    <source>
        <dbReference type="Proteomes" id="UP001152523"/>
    </source>
</evidence>
<name>A0AAV0G3Z0_9ASTE</name>
<reference evidence="2" key="1">
    <citation type="submission" date="2022-07" db="EMBL/GenBank/DDBJ databases">
        <authorList>
            <person name="Macas J."/>
            <person name="Novak P."/>
            <person name="Neumann P."/>
        </authorList>
    </citation>
    <scope>NUCLEOTIDE SEQUENCE</scope>
</reference>
<gene>
    <name evidence="2" type="ORF">CEPIT_LOCUS40004</name>
</gene>
<accession>A0AAV0G3Z0</accession>
<proteinExistence type="predicted"/>
<sequence>MRVVLLLKKNNFGFYFIVVLHFNFHVETVVFCFYFIWFCKTFASGLGDESSAVTVNSSIMPILRSASYIVLSNVINSESDPRTHSYLWCFCYFSPFLNAVILI</sequence>
<keyword evidence="1" id="KW-0472">Membrane</keyword>
<feature type="transmembrane region" description="Helical" evidence="1">
    <location>
        <begin position="12"/>
        <end position="37"/>
    </location>
</feature>
<evidence type="ECO:0000313" key="2">
    <source>
        <dbReference type="EMBL" id="CAH9142567.1"/>
    </source>
</evidence>
<keyword evidence="3" id="KW-1185">Reference proteome</keyword>
<dbReference type="Proteomes" id="UP001152523">
    <property type="component" value="Unassembled WGS sequence"/>
</dbReference>